<accession>A0A6J1D2M7</accession>
<dbReference type="OrthoDB" id="10267859at2759"/>
<dbReference type="GeneID" id="111016429"/>
<dbReference type="GO" id="GO:0005524">
    <property type="term" value="F:ATP binding"/>
    <property type="evidence" value="ECO:0007669"/>
    <property type="project" value="UniProtKB-KW"/>
</dbReference>
<dbReference type="InterPro" id="IPR027417">
    <property type="entry name" value="P-loop_NTPase"/>
</dbReference>
<dbReference type="KEGG" id="mcha:111016429"/>
<dbReference type="Gene3D" id="3.40.50.300">
    <property type="entry name" value="P-loop containing nucleotide triphosphate hydrolases"/>
    <property type="match status" value="1"/>
</dbReference>
<dbReference type="AlphaFoldDB" id="A0A6J1D2M7"/>
<evidence type="ECO:0000259" key="3">
    <source>
        <dbReference type="Pfam" id="PF06414"/>
    </source>
</evidence>
<gene>
    <name evidence="5" type="primary">LOC111016429</name>
</gene>
<feature type="domain" description="Zeta toxin" evidence="3">
    <location>
        <begin position="227"/>
        <end position="351"/>
    </location>
</feature>
<dbReference type="InterPro" id="IPR010488">
    <property type="entry name" value="Zeta_toxin_domain"/>
</dbReference>
<evidence type="ECO:0000256" key="2">
    <source>
        <dbReference type="ARBA" id="ARBA00022840"/>
    </source>
</evidence>
<evidence type="ECO:0000313" key="5">
    <source>
        <dbReference type="RefSeq" id="XP_022147526.1"/>
    </source>
</evidence>
<keyword evidence="4" id="KW-1185">Reference proteome</keyword>
<reference evidence="5" key="1">
    <citation type="submission" date="2025-08" db="UniProtKB">
        <authorList>
            <consortium name="RefSeq"/>
        </authorList>
    </citation>
    <scope>IDENTIFICATION</scope>
    <source>
        <strain evidence="5">OHB3-1</strain>
    </source>
</reference>
<dbReference type="RefSeq" id="XP_022147526.1">
    <property type="nucleotide sequence ID" value="XM_022291834.1"/>
</dbReference>
<proteinExistence type="predicted"/>
<name>A0A6J1D2M7_MOMCH</name>
<dbReference type="GO" id="GO:0016301">
    <property type="term" value="F:kinase activity"/>
    <property type="evidence" value="ECO:0007669"/>
    <property type="project" value="InterPro"/>
</dbReference>
<evidence type="ECO:0000313" key="4">
    <source>
        <dbReference type="Proteomes" id="UP000504603"/>
    </source>
</evidence>
<dbReference type="SUPFAM" id="SSF52540">
    <property type="entry name" value="P-loop containing nucleoside triphosphate hydrolases"/>
    <property type="match status" value="1"/>
</dbReference>
<dbReference type="Proteomes" id="UP000504603">
    <property type="component" value="Unplaced"/>
</dbReference>
<sequence>MNKESKILIFFLRSLCFFDFFIMKHQDGGYGKVIPSSHFLTHSFAAAGKRHYRRTSNGVTSYQKLVPHLHRTESGRVDFLERFSHYVARQLGISDADECPQLCKLANNYLRKTKGCEEEIYAYFASEVEAESLYVKLMEEFDQCILSYFAFHWSQASLMITQVLGVDSEHKRLKDLVVAATRKQRFDRVSKDLKVTRVFSTLVEEMKKIGCAPSKGESRCSHTIPPVQRERSPVLLLMGGGMGAGKSTVLKDISKEPFWLEAATNPVFVEADAFKETDVIYKAISSMGYHDDMLQTAELVHQSSIDAASSLLVTALNEGRDVILDSTLSWDPYVMQTIEMARNVHKRRYRMGVGYKVENGNITENYWEPVSEEEEEELQEDGEMNNRMPYRIELVGVVCDAHLAVVRGIRRAIMMGRAVRVNSQLQSHKRFANAFPKYSEVVDSVRLYSTNSIGNPPKLLIRKDGDDDPSQMVDPEAHAYLSTLSNLNAAAESVYELYPNPSPFVEPESVWKEIGVSPSRIHSQKELRSAIQKLESSRSILDETVQ</sequence>
<dbReference type="Pfam" id="PF06414">
    <property type="entry name" value="Zeta_toxin"/>
    <property type="match status" value="1"/>
</dbReference>
<keyword evidence="1" id="KW-0547">Nucleotide-binding</keyword>
<dbReference type="PANTHER" id="PTHR31153:SF1">
    <property type="entry name" value="CALMODULIN CALCIUM-DEPENDENT NAD KINASE"/>
    <property type="match status" value="1"/>
</dbReference>
<evidence type="ECO:0000256" key="1">
    <source>
        <dbReference type="ARBA" id="ARBA00022741"/>
    </source>
</evidence>
<dbReference type="InterPro" id="IPR044802">
    <property type="entry name" value="NADKc-like"/>
</dbReference>
<keyword evidence="2" id="KW-0067">ATP-binding</keyword>
<organism evidence="4 5">
    <name type="scientific">Momordica charantia</name>
    <name type="common">Bitter gourd</name>
    <name type="synonym">Balsam pear</name>
    <dbReference type="NCBI Taxonomy" id="3673"/>
    <lineage>
        <taxon>Eukaryota</taxon>
        <taxon>Viridiplantae</taxon>
        <taxon>Streptophyta</taxon>
        <taxon>Embryophyta</taxon>
        <taxon>Tracheophyta</taxon>
        <taxon>Spermatophyta</taxon>
        <taxon>Magnoliopsida</taxon>
        <taxon>eudicotyledons</taxon>
        <taxon>Gunneridae</taxon>
        <taxon>Pentapetalae</taxon>
        <taxon>rosids</taxon>
        <taxon>fabids</taxon>
        <taxon>Cucurbitales</taxon>
        <taxon>Cucurbitaceae</taxon>
        <taxon>Momordiceae</taxon>
        <taxon>Momordica</taxon>
    </lineage>
</organism>
<protein>
    <submittedName>
        <fullName evidence="5">Uncharacterized protein LOC111016429</fullName>
    </submittedName>
</protein>
<dbReference type="PANTHER" id="PTHR31153">
    <property type="entry name" value="CALMODULIN CALCIUM-DEPENDENT NAD KINASE"/>
    <property type="match status" value="1"/>
</dbReference>